<reference evidence="2 3" key="1">
    <citation type="journal article" date="2018" name="Nat. Ecol. Evol.">
        <title>Pezizomycetes genomes reveal the molecular basis of ectomycorrhizal truffle lifestyle.</title>
        <authorList>
            <person name="Murat C."/>
            <person name="Payen T."/>
            <person name="Noel B."/>
            <person name="Kuo A."/>
            <person name="Morin E."/>
            <person name="Chen J."/>
            <person name="Kohler A."/>
            <person name="Krizsan K."/>
            <person name="Balestrini R."/>
            <person name="Da Silva C."/>
            <person name="Montanini B."/>
            <person name="Hainaut M."/>
            <person name="Levati E."/>
            <person name="Barry K.W."/>
            <person name="Belfiori B."/>
            <person name="Cichocki N."/>
            <person name="Clum A."/>
            <person name="Dockter R.B."/>
            <person name="Fauchery L."/>
            <person name="Guy J."/>
            <person name="Iotti M."/>
            <person name="Le Tacon F."/>
            <person name="Lindquist E.A."/>
            <person name="Lipzen A."/>
            <person name="Malagnac F."/>
            <person name="Mello A."/>
            <person name="Molinier V."/>
            <person name="Miyauchi S."/>
            <person name="Poulain J."/>
            <person name="Riccioni C."/>
            <person name="Rubini A."/>
            <person name="Sitrit Y."/>
            <person name="Splivallo R."/>
            <person name="Traeger S."/>
            <person name="Wang M."/>
            <person name="Zifcakova L."/>
            <person name="Wipf D."/>
            <person name="Zambonelli A."/>
            <person name="Paolocci F."/>
            <person name="Nowrousian M."/>
            <person name="Ottonello S."/>
            <person name="Baldrian P."/>
            <person name="Spatafora J.W."/>
            <person name="Henrissat B."/>
            <person name="Nagy L.G."/>
            <person name="Aury J.M."/>
            <person name="Wincker P."/>
            <person name="Grigoriev I.V."/>
            <person name="Bonfante P."/>
            <person name="Martin F.M."/>
        </authorList>
    </citation>
    <scope>NUCLEOTIDE SEQUENCE [LARGE SCALE GENOMIC DNA]</scope>
    <source>
        <strain evidence="2 3">120613-1</strain>
    </source>
</reference>
<feature type="signal peptide" evidence="1">
    <location>
        <begin position="1"/>
        <end position="18"/>
    </location>
</feature>
<proteinExistence type="predicted"/>
<gene>
    <name evidence="2" type="ORF">L873DRAFT_1808745</name>
</gene>
<accession>A0A3N4JLI0</accession>
<feature type="chain" id="PRO_5018072879" evidence="1">
    <location>
        <begin position="19"/>
        <end position="80"/>
    </location>
</feature>
<keyword evidence="1" id="KW-0732">Signal</keyword>
<dbReference type="EMBL" id="ML120398">
    <property type="protein sequence ID" value="RPA98157.1"/>
    <property type="molecule type" value="Genomic_DNA"/>
</dbReference>
<evidence type="ECO:0000313" key="3">
    <source>
        <dbReference type="Proteomes" id="UP000276215"/>
    </source>
</evidence>
<dbReference type="AlphaFoldDB" id="A0A3N4JLI0"/>
<evidence type="ECO:0000313" key="2">
    <source>
        <dbReference type="EMBL" id="RPA98157.1"/>
    </source>
</evidence>
<evidence type="ECO:0000256" key="1">
    <source>
        <dbReference type="SAM" id="SignalP"/>
    </source>
</evidence>
<protein>
    <submittedName>
        <fullName evidence="2">Uncharacterized protein</fullName>
    </submittedName>
</protein>
<keyword evidence="3" id="KW-1185">Reference proteome</keyword>
<organism evidence="2 3">
    <name type="scientific">Choiromyces venosus 120613-1</name>
    <dbReference type="NCBI Taxonomy" id="1336337"/>
    <lineage>
        <taxon>Eukaryota</taxon>
        <taxon>Fungi</taxon>
        <taxon>Dikarya</taxon>
        <taxon>Ascomycota</taxon>
        <taxon>Pezizomycotina</taxon>
        <taxon>Pezizomycetes</taxon>
        <taxon>Pezizales</taxon>
        <taxon>Tuberaceae</taxon>
        <taxon>Choiromyces</taxon>
    </lineage>
</organism>
<sequence>MLRRLAVAILALAGVVSAKSPMDIMKRHAELAKGAQFETRDELKPRAGQTTPKSKYYNSNTASISSHTNFFYPMLFCLVN</sequence>
<name>A0A3N4JLI0_9PEZI</name>
<dbReference type="Proteomes" id="UP000276215">
    <property type="component" value="Unassembled WGS sequence"/>
</dbReference>